<dbReference type="EMBL" id="QMQA01000078">
    <property type="protein sequence ID" value="RLE13759.1"/>
    <property type="molecule type" value="Genomic_DNA"/>
</dbReference>
<dbReference type="AlphaFoldDB" id="A0A662DI12"/>
<reference evidence="2 3" key="1">
    <citation type="submission" date="2018-06" db="EMBL/GenBank/DDBJ databases">
        <title>Extensive metabolic versatility and redundancy in microbially diverse, dynamic hydrothermal sediments.</title>
        <authorList>
            <person name="Dombrowski N."/>
            <person name="Teske A."/>
            <person name="Baker B.J."/>
        </authorList>
    </citation>
    <scope>NUCLEOTIDE SEQUENCE [LARGE SCALE GENOMIC DNA]</scope>
    <source>
        <strain evidence="2">B3_G15</strain>
    </source>
</reference>
<feature type="non-terminal residue" evidence="2">
    <location>
        <position position="276"/>
    </location>
</feature>
<sequence length="276" mass="29710">MSQVSIVRCNSYQQEKVDDAVRKSVELIGGLNKIVHPQDKVLLKVNVLNADPPEKAVTTHPAVLKAVIRLVKEAGGKPVVGDAPGIAYKDAEKAWQITGLKKAAEEEGVEVVTFRWARQVESSFSKKVPYLHIAREALDADVVISIPKLKTHSFALFTGAIKNLYGTIPGFRKKELHARAPKPRDFARLMADILFTIHPALAIMDGIIGMEGNGPAAGSPRKVGLVLASRDFVAIDAVASSIIGYNPLDVDIIRIAAEKGLGVAELGKIDVKGTDL</sequence>
<feature type="domain" description="DUF362" evidence="1">
    <location>
        <begin position="41"/>
        <end position="240"/>
    </location>
</feature>
<proteinExistence type="predicted"/>
<evidence type="ECO:0000259" key="1">
    <source>
        <dbReference type="Pfam" id="PF04015"/>
    </source>
</evidence>
<evidence type="ECO:0000313" key="2">
    <source>
        <dbReference type="EMBL" id="RLE13759.1"/>
    </source>
</evidence>
<dbReference type="Proteomes" id="UP000280417">
    <property type="component" value="Unassembled WGS sequence"/>
</dbReference>
<accession>A0A662DI12</accession>
<organism evidence="2 3">
    <name type="scientific">Aerophobetes bacterium</name>
    <dbReference type="NCBI Taxonomy" id="2030807"/>
    <lineage>
        <taxon>Bacteria</taxon>
        <taxon>Candidatus Aerophobota</taxon>
    </lineage>
</organism>
<gene>
    <name evidence="2" type="ORF">DRJ04_03655</name>
</gene>
<protein>
    <recommendedName>
        <fullName evidence="1">DUF362 domain-containing protein</fullName>
    </recommendedName>
</protein>
<dbReference type="InterPro" id="IPR007160">
    <property type="entry name" value="DUF362"/>
</dbReference>
<name>A0A662DI12_UNCAE</name>
<evidence type="ECO:0000313" key="3">
    <source>
        <dbReference type="Proteomes" id="UP000280417"/>
    </source>
</evidence>
<comment type="caution">
    <text evidence="2">The sequence shown here is derived from an EMBL/GenBank/DDBJ whole genome shotgun (WGS) entry which is preliminary data.</text>
</comment>
<dbReference type="Pfam" id="PF04015">
    <property type="entry name" value="DUF362"/>
    <property type="match status" value="1"/>
</dbReference>